<feature type="domain" description="Alginate lyase" evidence="3">
    <location>
        <begin position="50"/>
        <end position="326"/>
    </location>
</feature>
<dbReference type="AlphaFoldDB" id="A0A1H9ILV4"/>
<dbReference type="GO" id="GO:0042597">
    <property type="term" value="C:periplasmic space"/>
    <property type="evidence" value="ECO:0007669"/>
    <property type="project" value="InterPro"/>
</dbReference>
<evidence type="ECO:0000313" key="4">
    <source>
        <dbReference type="EMBL" id="SEQ75546.1"/>
    </source>
</evidence>
<sequence length="388" mass="45209">MKLKYIYHLCFFLSLSCSNQPSDVEFVQNQVEEKVIKEAEYFLKLEPITITADVSTRSAGTINDFYSEGDYWWPNPKYPDSAYIRKDGLSNPDNFVAHRKSMIRFSQISGALASAYLINKENKYLRHLFKHLNAWFVDESTKMNPHLLYAQAIKGRVTGRGIGIIDTIHLIEVALAFKVLEDSGLYSSKEVSAIKVWFSQYLKWLTTHKYGIKERDNGNNHSTCWALQVAAFAQLVDNQEQIDFCKTLFKEKLLPEQMAVNGSFPKELARTKPYGYSIFNLDAMCSLAQILSTKNDNLFFYATYDDKSLKRGLEFLYPYLEDKSKWPYNKDVMYWEDWPTKHPALIFGGFALNNQEYLFLWQKLSEIPNKAEILRNMPVRYPLLWIKK</sequence>
<dbReference type="GO" id="GO:0016829">
    <property type="term" value="F:lyase activity"/>
    <property type="evidence" value="ECO:0007669"/>
    <property type="project" value="UniProtKB-KW"/>
</dbReference>
<dbReference type="RefSeq" id="WP_092579521.1">
    <property type="nucleotide sequence ID" value="NZ_FOFN01000003.1"/>
</dbReference>
<dbReference type="PROSITE" id="PS51257">
    <property type="entry name" value="PROKAR_LIPOPROTEIN"/>
    <property type="match status" value="1"/>
</dbReference>
<dbReference type="Pfam" id="PF05426">
    <property type="entry name" value="Alginate_lyase"/>
    <property type="match status" value="1"/>
</dbReference>
<organism evidence="4 5">
    <name type="scientific">Hyunsoonleella jejuensis</name>
    <dbReference type="NCBI Taxonomy" id="419940"/>
    <lineage>
        <taxon>Bacteria</taxon>
        <taxon>Pseudomonadati</taxon>
        <taxon>Bacteroidota</taxon>
        <taxon>Flavobacteriia</taxon>
        <taxon>Flavobacteriales</taxon>
        <taxon>Flavobacteriaceae</taxon>
    </lineage>
</organism>
<evidence type="ECO:0000256" key="2">
    <source>
        <dbReference type="ARBA" id="ARBA00023239"/>
    </source>
</evidence>
<dbReference type="Gene3D" id="1.50.10.100">
    <property type="entry name" value="Chondroitin AC/alginate lyase"/>
    <property type="match status" value="1"/>
</dbReference>
<keyword evidence="5" id="KW-1185">Reference proteome</keyword>
<accession>A0A1H9ILV4</accession>
<dbReference type="Proteomes" id="UP000198999">
    <property type="component" value="Unassembled WGS sequence"/>
</dbReference>
<dbReference type="SUPFAM" id="SSF48230">
    <property type="entry name" value="Chondroitin AC/alginate lyase"/>
    <property type="match status" value="1"/>
</dbReference>
<evidence type="ECO:0000313" key="5">
    <source>
        <dbReference type="Proteomes" id="UP000198999"/>
    </source>
</evidence>
<gene>
    <name evidence="4" type="ORF">SAMN05421824_2221</name>
</gene>
<dbReference type="InterPro" id="IPR008929">
    <property type="entry name" value="Chondroitin_lyas"/>
</dbReference>
<name>A0A1H9ILV4_9FLAO</name>
<dbReference type="OrthoDB" id="7210452at2"/>
<evidence type="ECO:0000259" key="3">
    <source>
        <dbReference type="Pfam" id="PF05426"/>
    </source>
</evidence>
<dbReference type="STRING" id="419940.SAMN05421824_2221"/>
<keyword evidence="1" id="KW-0732">Signal</keyword>
<protein>
    <submittedName>
        <fullName evidence="4">Alginate lyase</fullName>
    </submittedName>
</protein>
<dbReference type="EMBL" id="FOFN01000003">
    <property type="protein sequence ID" value="SEQ75546.1"/>
    <property type="molecule type" value="Genomic_DNA"/>
</dbReference>
<evidence type="ECO:0000256" key="1">
    <source>
        <dbReference type="ARBA" id="ARBA00022729"/>
    </source>
</evidence>
<keyword evidence="2 4" id="KW-0456">Lyase</keyword>
<reference evidence="4 5" key="1">
    <citation type="submission" date="2016-10" db="EMBL/GenBank/DDBJ databases">
        <authorList>
            <person name="de Groot N.N."/>
        </authorList>
    </citation>
    <scope>NUCLEOTIDE SEQUENCE [LARGE SCALE GENOMIC DNA]</scope>
    <source>
        <strain evidence="4 5">DSM 21035</strain>
    </source>
</reference>
<dbReference type="InterPro" id="IPR008397">
    <property type="entry name" value="Alginate_lyase_dom"/>
</dbReference>
<proteinExistence type="predicted"/>